<proteinExistence type="predicted"/>
<protein>
    <submittedName>
        <fullName evidence="1">Uncharacterized protein</fullName>
    </submittedName>
</protein>
<organism evidence="1 2">
    <name type="scientific">Anaeromyces robustus</name>
    <dbReference type="NCBI Taxonomy" id="1754192"/>
    <lineage>
        <taxon>Eukaryota</taxon>
        <taxon>Fungi</taxon>
        <taxon>Fungi incertae sedis</taxon>
        <taxon>Chytridiomycota</taxon>
        <taxon>Chytridiomycota incertae sedis</taxon>
        <taxon>Neocallimastigomycetes</taxon>
        <taxon>Neocallimastigales</taxon>
        <taxon>Neocallimastigaceae</taxon>
        <taxon>Anaeromyces</taxon>
    </lineage>
</organism>
<dbReference type="AlphaFoldDB" id="A0A1Y1WXS0"/>
<keyword evidence="2" id="KW-1185">Reference proteome</keyword>
<gene>
    <name evidence="1" type="ORF">BCR32DRAFT_247230</name>
</gene>
<name>A0A1Y1WXS0_9FUNG</name>
<comment type="caution">
    <text evidence="1">The sequence shown here is derived from an EMBL/GenBank/DDBJ whole genome shotgun (WGS) entry which is preliminary data.</text>
</comment>
<accession>A0A1Y1WXS0</accession>
<reference evidence="1 2" key="2">
    <citation type="submission" date="2016-08" db="EMBL/GenBank/DDBJ databases">
        <title>Pervasive Adenine N6-methylation of Active Genes in Fungi.</title>
        <authorList>
            <consortium name="DOE Joint Genome Institute"/>
            <person name="Mondo S.J."/>
            <person name="Dannebaum R.O."/>
            <person name="Kuo R.C."/>
            <person name="Labutti K."/>
            <person name="Haridas S."/>
            <person name="Kuo A."/>
            <person name="Salamov A."/>
            <person name="Ahrendt S.R."/>
            <person name="Lipzen A."/>
            <person name="Sullivan W."/>
            <person name="Andreopoulos W.B."/>
            <person name="Clum A."/>
            <person name="Lindquist E."/>
            <person name="Daum C."/>
            <person name="Ramamoorthy G.K."/>
            <person name="Gryganskyi A."/>
            <person name="Culley D."/>
            <person name="Magnuson J.K."/>
            <person name="James T.Y."/>
            <person name="O'Malley M.A."/>
            <person name="Stajich J.E."/>
            <person name="Spatafora J.W."/>
            <person name="Visel A."/>
            <person name="Grigoriev I.V."/>
        </authorList>
    </citation>
    <scope>NUCLEOTIDE SEQUENCE [LARGE SCALE GENOMIC DNA]</scope>
    <source>
        <strain evidence="1 2">S4</strain>
    </source>
</reference>
<dbReference type="EMBL" id="MCFG01000213">
    <property type="protein sequence ID" value="ORX78369.1"/>
    <property type="molecule type" value="Genomic_DNA"/>
</dbReference>
<evidence type="ECO:0000313" key="2">
    <source>
        <dbReference type="Proteomes" id="UP000193944"/>
    </source>
</evidence>
<sequence length="147" mass="17569">MVFFLNDPNNKYFRNKETPAIFKEAREKLLTLKEDDNFYQVYLQREKDLYDVIAAREEGEAEGEENKAFEVAVKMILDKFKEDMIEKYTGLSEAKINILKEFLNEPNYQIDVLKSQLNLKIDEKKILEIIENCKVNYEDRKMKKRKA</sequence>
<dbReference type="Proteomes" id="UP000193944">
    <property type="component" value="Unassembled WGS sequence"/>
</dbReference>
<evidence type="ECO:0000313" key="1">
    <source>
        <dbReference type="EMBL" id="ORX78369.1"/>
    </source>
</evidence>
<reference evidence="1 2" key="1">
    <citation type="submission" date="2016-08" db="EMBL/GenBank/DDBJ databases">
        <title>A Parts List for Fungal Cellulosomes Revealed by Comparative Genomics.</title>
        <authorList>
            <consortium name="DOE Joint Genome Institute"/>
            <person name="Haitjema C.H."/>
            <person name="Gilmore S.P."/>
            <person name="Henske J.K."/>
            <person name="Solomon K.V."/>
            <person name="De Groot R."/>
            <person name="Kuo A."/>
            <person name="Mondo S.J."/>
            <person name="Salamov A.A."/>
            <person name="Labutti K."/>
            <person name="Zhao Z."/>
            <person name="Chiniquy J."/>
            <person name="Barry K."/>
            <person name="Brewer H.M."/>
            <person name="Purvine S.O."/>
            <person name="Wright A.T."/>
            <person name="Boxma B."/>
            <person name="Van Alen T."/>
            <person name="Hackstein J.H."/>
            <person name="Baker S.E."/>
            <person name="Grigoriev I.V."/>
            <person name="O'Malley M.A."/>
        </authorList>
    </citation>
    <scope>NUCLEOTIDE SEQUENCE [LARGE SCALE GENOMIC DNA]</scope>
    <source>
        <strain evidence="1 2">S4</strain>
    </source>
</reference>